<sequence length="1131" mass="128681">MVEHSENQRKWLQAAIAAGHIISIPFATFDQAEIVARGAFGEVSRAYWKSAEKTVALKSLYNNPVMGTESSFEEFVKELKLIRSVDFHDNVIRFYGVSEDPTTRRYFMVLQYANGGNLRDFLNKNHEFLNWETRIKMASQIASGLKCIHERNIVHRDLHSKNILVHDGKMMITDFGLSKSLDNNEHSVVGGMVGYIEPQCFIDSTYKRDKASDIYSLGVLLWEISSGKPPFNNMAILDVAREVVQGRREAPIRGSPPAYVAIYQMAWDGDSKKRPTINKIREDLELLQSNCDIEHLSLVGLSINSQGKDNHFVSSPVSEFGSNNNFAANFGAQNSNVQQQSTIPFGVAESMNPNKKSTLRNNYIHPNNNNTGQLMSPPNSNEISIKQDVSNSVANPHNQNPTIVNIPFGVASSMNPHRSNTASNLRTNYLSTNNTAPIPSLNSQNQTTLLFNVANNNGNSNYGSQSNSIPIPQSQISQVSEQNYPNISTADQVEQKQKFSHINNELPSNQFPQNFTQNSAGFQRNNTISCAPRNDSKTNSTIQHQSNQFPLTSNVSNNPLGIQESHAPRPFQQQQRPFQPQLYQHQPRPYQPPQSQPYQQSQPQPYQQRPPQPQSYQHPPPRPQPYQQSPPYQQSQPQPYQQRPPQPQSYQQPPQTQSYQQQPPQTQPYQQQPPQTQPYQQQPPQTQPYPPQPQSYQQQPLQPRPYQPPQQQPYQQQPYQQQLPQPRPQNYNNMQFSPMTQRQNQVFQHHSNQYPGIQNQPGLQRNNTMQQQPYTPQQNFPGQNQKNNTYIPNQPPSQPFNNSYPHHSSQRPMIQYPSQNPCECTCADIMTKYVKQFQNIRGYEKPGECHAGYHAGMGDVVGLRWHLHHDGRVDGNYKFIDMSDKLVLIAARYCGKKNLNIMFQCLKEYGASFEVITKKKGQTAFHLLSFNKVLSRKRTSKLDKYHRVFFQAIKFLKEVKCNINAKDEDGMTVLSYFLEEKFNHQELTPIIQALLDNGVDPNIPVYIKDWGGFDAKTALLQAVRNKWPTTVLESIVKHGVDVKAINDKGMNALAIATQAKDLFTMTWMLDNISNISDSDSIKIAKKFTGNFTKEVQLLNKKRNKVILSNDLSSFSSTNSSTSNNSNTSKKK</sequence>
<feature type="region of interest" description="Disordered" evidence="5">
    <location>
        <begin position="525"/>
        <end position="735"/>
    </location>
</feature>
<dbReference type="GO" id="GO:0004674">
    <property type="term" value="F:protein serine/threonine kinase activity"/>
    <property type="evidence" value="ECO:0007669"/>
    <property type="project" value="TreeGrafter"/>
</dbReference>
<dbReference type="EMBL" id="BEXD01000471">
    <property type="protein sequence ID" value="GBB87734.1"/>
    <property type="molecule type" value="Genomic_DNA"/>
</dbReference>
<feature type="domain" description="Protein kinase" evidence="6">
    <location>
        <begin position="29"/>
        <end position="287"/>
    </location>
</feature>
<evidence type="ECO:0000259" key="6">
    <source>
        <dbReference type="PROSITE" id="PS50011"/>
    </source>
</evidence>
<evidence type="ECO:0000256" key="2">
    <source>
        <dbReference type="ARBA" id="ARBA00022741"/>
    </source>
</evidence>
<feature type="compositionally biased region" description="Low complexity" evidence="5">
    <location>
        <begin position="596"/>
        <end position="607"/>
    </location>
</feature>
<dbReference type="InterPro" id="IPR011009">
    <property type="entry name" value="Kinase-like_dom_sf"/>
</dbReference>
<dbReference type="Gene3D" id="1.10.510.10">
    <property type="entry name" value="Transferase(Phosphotransferase) domain 1"/>
    <property type="match status" value="1"/>
</dbReference>
<keyword evidence="2" id="KW-0547">Nucleotide-binding</keyword>
<dbReference type="Gene3D" id="1.25.40.20">
    <property type="entry name" value="Ankyrin repeat-containing domain"/>
    <property type="match status" value="1"/>
</dbReference>
<dbReference type="InterPro" id="IPR000719">
    <property type="entry name" value="Prot_kinase_dom"/>
</dbReference>
<feature type="compositionally biased region" description="Low complexity" evidence="5">
    <location>
        <begin position="712"/>
        <end position="724"/>
    </location>
</feature>
<keyword evidence="1" id="KW-0808">Transferase</keyword>
<keyword evidence="3" id="KW-0418">Kinase</keyword>
<proteinExistence type="predicted"/>
<feature type="compositionally biased region" description="Low complexity" evidence="5">
    <location>
        <begin position="625"/>
        <end position="641"/>
    </location>
</feature>
<dbReference type="PRINTS" id="PR00109">
    <property type="entry name" value="TYRKINASE"/>
</dbReference>
<feature type="compositionally biased region" description="Pro residues" evidence="5">
    <location>
        <begin position="702"/>
        <end position="711"/>
    </location>
</feature>
<dbReference type="Pfam" id="PF07714">
    <property type="entry name" value="PK_Tyr_Ser-Thr"/>
    <property type="match status" value="1"/>
</dbReference>
<organism evidence="7 8">
    <name type="scientific">Rhizophagus clarus</name>
    <dbReference type="NCBI Taxonomy" id="94130"/>
    <lineage>
        <taxon>Eukaryota</taxon>
        <taxon>Fungi</taxon>
        <taxon>Fungi incertae sedis</taxon>
        <taxon>Mucoromycota</taxon>
        <taxon>Glomeromycotina</taxon>
        <taxon>Glomeromycetes</taxon>
        <taxon>Glomerales</taxon>
        <taxon>Glomeraceae</taxon>
        <taxon>Rhizophagus</taxon>
    </lineage>
</organism>
<dbReference type="InterPro" id="IPR036770">
    <property type="entry name" value="Ankyrin_rpt-contain_sf"/>
</dbReference>
<dbReference type="PROSITE" id="PS50011">
    <property type="entry name" value="PROTEIN_KINASE_DOM"/>
    <property type="match status" value="1"/>
</dbReference>
<keyword evidence="8" id="KW-1185">Reference proteome</keyword>
<dbReference type="PANTHER" id="PTHR44329">
    <property type="entry name" value="SERINE/THREONINE-PROTEIN KINASE TNNI3K-RELATED"/>
    <property type="match status" value="1"/>
</dbReference>
<protein>
    <recommendedName>
        <fullName evidence="6">Protein kinase domain-containing protein</fullName>
    </recommendedName>
</protein>
<feature type="compositionally biased region" description="Polar residues" evidence="5">
    <location>
        <begin position="537"/>
        <end position="560"/>
    </location>
</feature>
<evidence type="ECO:0000313" key="7">
    <source>
        <dbReference type="EMBL" id="GBB87734.1"/>
    </source>
</evidence>
<dbReference type="GO" id="GO:0005524">
    <property type="term" value="F:ATP binding"/>
    <property type="evidence" value="ECO:0007669"/>
    <property type="project" value="UniProtKB-KW"/>
</dbReference>
<dbReference type="SUPFAM" id="SSF48403">
    <property type="entry name" value="Ankyrin repeat"/>
    <property type="match status" value="1"/>
</dbReference>
<name>A0A2Z6QRQ1_9GLOM</name>
<dbReference type="SUPFAM" id="SSF56112">
    <property type="entry name" value="Protein kinase-like (PK-like)"/>
    <property type="match status" value="1"/>
</dbReference>
<feature type="compositionally biased region" description="Low complexity" evidence="5">
    <location>
        <begin position="648"/>
        <end position="684"/>
    </location>
</feature>
<feature type="region of interest" description="Disordered" evidence="5">
    <location>
        <begin position="752"/>
        <end position="797"/>
    </location>
</feature>
<evidence type="ECO:0000256" key="4">
    <source>
        <dbReference type="ARBA" id="ARBA00022840"/>
    </source>
</evidence>
<feature type="compositionally biased region" description="Pro residues" evidence="5">
    <location>
        <begin position="608"/>
        <end position="624"/>
    </location>
</feature>
<dbReference type="PANTHER" id="PTHR44329:SF288">
    <property type="entry name" value="MITOGEN-ACTIVATED PROTEIN KINASE KINASE KINASE 20"/>
    <property type="match status" value="1"/>
</dbReference>
<reference evidence="7 8" key="1">
    <citation type="submission" date="2017-11" db="EMBL/GenBank/DDBJ databases">
        <title>The genome of Rhizophagus clarus HR1 reveals common genetic basis of auxotrophy among arbuscular mycorrhizal fungi.</title>
        <authorList>
            <person name="Kobayashi Y."/>
        </authorList>
    </citation>
    <scope>NUCLEOTIDE SEQUENCE [LARGE SCALE GENOMIC DNA]</scope>
    <source>
        <strain evidence="7 8">HR1</strain>
    </source>
</reference>
<dbReference type="AlphaFoldDB" id="A0A2Z6QRQ1"/>
<evidence type="ECO:0000256" key="1">
    <source>
        <dbReference type="ARBA" id="ARBA00022679"/>
    </source>
</evidence>
<feature type="compositionally biased region" description="Low complexity" evidence="5">
    <location>
        <begin position="568"/>
        <end position="588"/>
    </location>
</feature>
<evidence type="ECO:0000313" key="8">
    <source>
        <dbReference type="Proteomes" id="UP000247702"/>
    </source>
</evidence>
<dbReference type="InterPro" id="IPR051681">
    <property type="entry name" value="Ser/Thr_Kinases-Pseudokinases"/>
</dbReference>
<feature type="compositionally biased region" description="Polar residues" evidence="5">
    <location>
        <begin position="752"/>
        <end position="791"/>
    </location>
</feature>
<dbReference type="Proteomes" id="UP000247702">
    <property type="component" value="Unassembled WGS sequence"/>
</dbReference>
<dbReference type="STRING" id="94130.A0A2Z6QRQ1"/>
<comment type="caution">
    <text evidence="7">The sequence shown here is derived from an EMBL/GenBank/DDBJ whole genome shotgun (WGS) entry which is preliminary data.</text>
</comment>
<evidence type="ECO:0000256" key="5">
    <source>
        <dbReference type="SAM" id="MobiDB-lite"/>
    </source>
</evidence>
<keyword evidence="4" id="KW-0067">ATP-binding</keyword>
<evidence type="ECO:0000256" key="3">
    <source>
        <dbReference type="ARBA" id="ARBA00022777"/>
    </source>
</evidence>
<dbReference type="InterPro" id="IPR001245">
    <property type="entry name" value="Ser-Thr/Tyr_kinase_cat_dom"/>
</dbReference>
<gene>
    <name evidence="7" type="ORF">RclHR1_14210001</name>
</gene>
<accession>A0A2Z6QRQ1</accession>
<dbReference type="SMART" id="SM00220">
    <property type="entry name" value="S_TKc"/>
    <property type="match status" value="1"/>
</dbReference>